<organism evidence="1 2">
    <name type="scientific">Blautia pseudococcoides</name>
    <dbReference type="NCBI Taxonomy" id="1796616"/>
    <lineage>
        <taxon>Bacteria</taxon>
        <taxon>Bacillati</taxon>
        <taxon>Bacillota</taxon>
        <taxon>Clostridia</taxon>
        <taxon>Lachnospirales</taxon>
        <taxon>Lachnospiraceae</taxon>
        <taxon>Blautia</taxon>
    </lineage>
</organism>
<dbReference type="KEGG" id="byl:A4V09_01635"/>
<accession>A0A1C7I6L8</accession>
<name>A0A1C7I6L8_9FIRM</name>
<evidence type="ECO:0000313" key="2">
    <source>
        <dbReference type="Proteomes" id="UP000092574"/>
    </source>
</evidence>
<protein>
    <submittedName>
        <fullName evidence="1">Uncharacterized protein</fullName>
    </submittedName>
</protein>
<dbReference type="Proteomes" id="UP000092574">
    <property type="component" value="Chromosome"/>
</dbReference>
<dbReference type="RefSeq" id="WP_065540803.1">
    <property type="nucleotide sequence ID" value="NZ_CP015405.2"/>
</dbReference>
<dbReference type="AlphaFoldDB" id="A0A1C7I6L8"/>
<dbReference type="EMBL" id="CP015405">
    <property type="protein sequence ID" value="ANU74574.1"/>
    <property type="molecule type" value="Genomic_DNA"/>
</dbReference>
<dbReference type="OrthoDB" id="1976503at2"/>
<reference evidence="1" key="1">
    <citation type="submission" date="2017-04" db="EMBL/GenBank/DDBJ databases">
        <title>Complete Genome Sequences of Twelve Strains of a Stable Defined Moderately Diverse Mouse Microbiota 2 (sDMDMm2).</title>
        <authorList>
            <person name="Uchimura Y."/>
            <person name="Wyss M."/>
            <person name="Brugiroux S."/>
            <person name="Limenitakis J.P."/>
            <person name="Stecher B."/>
            <person name="McCoy K.D."/>
            <person name="Macpherson A.J."/>
        </authorList>
    </citation>
    <scope>NUCLEOTIDE SEQUENCE</scope>
    <source>
        <strain evidence="1">YL58</strain>
    </source>
</reference>
<proteinExistence type="predicted"/>
<keyword evidence="2" id="KW-1185">Reference proteome</keyword>
<gene>
    <name evidence="1" type="ORF">A4V09_01635</name>
</gene>
<evidence type="ECO:0000313" key="1">
    <source>
        <dbReference type="EMBL" id="ANU74574.1"/>
    </source>
</evidence>
<sequence length="72" mass="8568">MQACDELEDSRELEEEKRLETIIPAMLETCRQLKAARELVKESLIEEFHVKEEFADVILKDYRVPEEENTEK</sequence>